<evidence type="ECO:0000313" key="3">
    <source>
        <dbReference type="Proteomes" id="UP001595697"/>
    </source>
</evidence>
<organism evidence="2 3">
    <name type="scientific">Rhizobium lemnae</name>
    <dbReference type="NCBI Taxonomy" id="1214924"/>
    <lineage>
        <taxon>Bacteria</taxon>
        <taxon>Pseudomonadati</taxon>
        <taxon>Pseudomonadota</taxon>
        <taxon>Alphaproteobacteria</taxon>
        <taxon>Hyphomicrobiales</taxon>
        <taxon>Rhizobiaceae</taxon>
        <taxon>Rhizobium/Agrobacterium group</taxon>
        <taxon>Rhizobium</taxon>
    </lineage>
</organism>
<dbReference type="Proteomes" id="UP001595697">
    <property type="component" value="Unassembled WGS sequence"/>
</dbReference>
<feature type="transmembrane region" description="Helical" evidence="1">
    <location>
        <begin position="54"/>
        <end position="76"/>
    </location>
</feature>
<evidence type="ECO:0000256" key="1">
    <source>
        <dbReference type="SAM" id="Phobius"/>
    </source>
</evidence>
<gene>
    <name evidence="2" type="ORF">ACFOVS_17005</name>
</gene>
<evidence type="ECO:0000313" key="2">
    <source>
        <dbReference type="EMBL" id="MFC3969800.1"/>
    </source>
</evidence>
<keyword evidence="1" id="KW-0812">Transmembrane</keyword>
<keyword evidence="3" id="KW-1185">Reference proteome</keyword>
<dbReference type="RefSeq" id="WP_247262504.1">
    <property type="nucleotide sequence ID" value="NZ_JALJQZ010000053.1"/>
</dbReference>
<dbReference type="EMBL" id="JBHSBD010000079">
    <property type="protein sequence ID" value="MFC3969800.1"/>
    <property type="molecule type" value="Genomic_DNA"/>
</dbReference>
<sequence>MPSATERLNAVLIELPKYRSQWQLNVASPYVRAYDLAVENYAREKKSQAERDRALAEFFVFGASILTGSVMMAAFASNSVHVLAGRAMLNIICNNNLNRTFDLLHAKSKNKTLVFALGGMLDQAKKLADEHVKKASESLFSNAPMASAPTSVNYLTRIDDFINSSHVCTHAFLQGVRDDKSISEKEKNQLADLATWIPFCNPPSGRRVDEQILSQKMELLFYMTAVLDSDRLVVYAPAMGGTTSGSGRATEFSRKSIAAMPSDSNYLKEANPRFTGRPLQPYEPGQRIEFDNLGCGIRDRINMLSALTGQGQFYPSQGFPEKYLADPTGMSQLAKAEQVITRLATDARPKSLTDIRMI</sequence>
<protein>
    <submittedName>
        <fullName evidence="2">Uncharacterized protein</fullName>
    </submittedName>
</protein>
<keyword evidence="1" id="KW-1133">Transmembrane helix</keyword>
<proteinExistence type="predicted"/>
<name>A0ABV8ECA2_9HYPH</name>
<accession>A0ABV8ECA2</accession>
<keyword evidence="1" id="KW-0472">Membrane</keyword>
<comment type="caution">
    <text evidence="2">The sequence shown here is derived from an EMBL/GenBank/DDBJ whole genome shotgun (WGS) entry which is preliminary data.</text>
</comment>
<reference evidence="3" key="1">
    <citation type="journal article" date="2019" name="Int. J. Syst. Evol. Microbiol.">
        <title>The Global Catalogue of Microorganisms (GCM) 10K type strain sequencing project: providing services to taxonomists for standard genome sequencing and annotation.</title>
        <authorList>
            <consortium name="The Broad Institute Genomics Platform"/>
            <consortium name="The Broad Institute Genome Sequencing Center for Infectious Disease"/>
            <person name="Wu L."/>
            <person name="Ma J."/>
        </authorList>
    </citation>
    <scope>NUCLEOTIDE SEQUENCE [LARGE SCALE GENOMIC DNA]</scope>
    <source>
        <strain evidence="3">TBRC 5781</strain>
    </source>
</reference>